<dbReference type="Pfam" id="PF13377">
    <property type="entry name" value="Peripla_BP_3"/>
    <property type="match status" value="1"/>
</dbReference>
<reference evidence="5 6" key="1">
    <citation type="submission" date="2023-10" db="EMBL/GenBank/DDBJ databases">
        <title>Rubellicoccus peritrichatus gen. nov., sp. nov., isolated from an algae of coral reef tank.</title>
        <authorList>
            <person name="Luo J."/>
        </authorList>
    </citation>
    <scope>NUCLEOTIDE SEQUENCE [LARGE SCALE GENOMIC DNA]</scope>
    <source>
        <strain evidence="5 6">CR14</strain>
    </source>
</reference>
<keyword evidence="6" id="KW-1185">Reference proteome</keyword>
<dbReference type="PANTHER" id="PTHR30146">
    <property type="entry name" value="LACI-RELATED TRANSCRIPTIONAL REPRESSOR"/>
    <property type="match status" value="1"/>
</dbReference>
<dbReference type="KEGG" id="puo:RZN69_15670"/>
<accession>A0AAQ3L7G8</accession>
<sequence>MSSKKINQKDIAKKLNISPATVSLVLSNPDTSRASQETKRRIFEYASRVPQNSTQADTILMLTDESIIQFHYGNSLLSGAQSRSAELGLKFEMITPKQDLSQILATRKVRGLLLASWKVFEEKSAPKLTLPQRVVTLNIERRAPFKGIGIMSDHYDGMSQAIEKLKNAGHTRIAFLGYKMINTEKSCSRTKERIIIFNEALEANGLNPSNSLSHLIRDPKQESIDRTEDILKFLRTFKGKKRPTAVIAFNDILAAKVINLATREGIKVPADLSVIGIDNEPACENTIPAITSISPEFVRMGRVAVNAIHDNHLWAPQDRPSRIVVPSTLVERESIAAAAY</sequence>
<dbReference type="Gene3D" id="3.40.50.2300">
    <property type="match status" value="2"/>
</dbReference>
<evidence type="ECO:0000256" key="2">
    <source>
        <dbReference type="ARBA" id="ARBA00023125"/>
    </source>
</evidence>
<evidence type="ECO:0000313" key="5">
    <source>
        <dbReference type="EMBL" id="WOO40062.1"/>
    </source>
</evidence>
<evidence type="ECO:0000313" key="6">
    <source>
        <dbReference type="Proteomes" id="UP001304300"/>
    </source>
</evidence>
<dbReference type="Gene3D" id="1.10.260.40">
    <property type="entry name" value="lambda repressor-like DNA-binding domains"/>
    <property type="match status" value="1"/>
</dbReference>
<dbReference type="InterPro" id="IPR010982">
    <property type="entry name" value="Lambda_DNA-bd_dom_sf"/>
</dbReference>
<dbReference type="SMART" id="SM00354">
    <property type="entry name" value="HTH_LACI"/>
    <property type="match status" value="1"/>
</dbReference>
<organism evidence="5 6">
    <name type="scientific">Rubellicoccus peritrichatus</name>
    <dbReference type="NCBI Taxonomy" id="3080537"/>
    <lineage>
        <taxon>Bacteria</taxon>
        <taxon>Pseudomonadati</taxon>
        <taxon>Verrucomicrobiota</taxon>
        <taxon>Opitutia</taxon>
        <taxon>Puniceicoccales</taxon>
        <taxon>Cerasicoccaceae</taxon>
        <taxon>Rubellicoccus</taxon>
    </lineage>
</organism>
<dbReference type="SUPFAM" id="SSF47413">
    <property type="entry name" value="lambda repressor-like DNA-binding domains"/>
    <property type="match status" value="1"/>
</dbReference>
<keyword evidence="1" id="KW-0805">Transcription regulation</keyword>
<feature type="domain" description="HTH lacI-type" evidence="4">
    <location>
        <begin position="5"/>
        <end position="68"/>
    </location>
</feature>
<dbReference type="Pfam" id="PF00356">
    <property type="entry name" value="LacI"/>
    <property type="match status" value="1"/>
</dbReference>
<dbReference type="InterPro" id="IPR028082">
    <property type="entry name" value="Peripla_BP_I"/>
</dbReference>
<dbReference type="AlphaFoldDB" id="A0AAQ3L7G8"/>
<dbReference type="PANTHER" id="PTHR30146:SF109">
    <property type="entry name" value="HTH-TYPE TRANSCRIPTIONAL REGULATOR GALS"/>
    <property type="match status" value="1"/>
</dbReference>
<dbReference type="InterPro" id="IPR000843">
    <property type="entry name" value="HTH_LacI"/>
</dbReference>
<dbReference type="CDD" id="cd01392">
    <property type="entry name" value="HTH_LacI"/>
    <property type="match status" value="1"/>
</dbReference>
<name>A0AAQ3L7G8_9BACT</name>
<dbReference type="EMBL" id="CP136920">
    <property type="protein sequence ID" value="WOO40062.1"/>
    <property type="molecule type" value="Genomic_DNA"/>
</dbReference>
<dbReference type="GO" id="GO:0003700">
    <property type="term" value="F:DNA-binding transcription factor activity"/>
    <property type="evidence" value="ECO:0007669"/>
    <property type="project" value="TreeGrafter"/>
</dbReference>
<dbReference type="Proteomes" id="UP001304300">
    <property type="component" value="Chromosome"/>
</dbReference>
<dbReference type="RefSeq" id="WP_317832160.1">
    <property type="nucleotide sequence ID" value="NZ_CP136920.1"/>
</dbReference>
<keyword evidence="3" id="KW-0804">Transcription</keyword>
<proteinExistence type="predicted"/>
<gene>
    <name evidence="5" type="ORF">RZN69_15670</name>
</gene>
<evidence type="ECO:0000256" key="1">
    <source>
        <dbReference type="ARBA" id="ARBA00023015"/>
    </source>
</evidence>
<dbReference type="SUPFAM" id="SSF53822">
    <property type="entry name" value="Periplasmic binding protein-like I"/>
    <property type="match status" value="1"/>
</dbReference>
<dbReference type="InterPro" id="IPR046335">
    <property type="entry name" value="LacI/GalR-like_sensor"/>
</dbReference>
<dbReference type="GO" id="GO:0000976">
    <property type="term" value="F:transcription cis-regulatory region binding"/>
    <property type="evidence" value="ECO:0007669"/>
    <property type="project" value="TreeGrafter"/>
</dbReference>
<keyword evidence="2 5" id="KW-0238">DNA-binding</keyword>
<protein>
    <submittedName>
        <fullName evidence="5">LacI family DNA-binding transcriptional regulator</fullName>
    </submittedName>
</protein>
<evidence type="ECO:0000256" key="3">
    <source>
        <dbReference type="ARBA" id="ARBA00023163"/>
    </source>
</evidence>
<evidence type="ECO:0000259" key="4">
    <source>
        <dbReference type="SMART" id="SM00354"/>
    </source>
</evidence>